<dbReference type="RefSeq" id="WP_344809907.1">
    <property type="nucleotide sequence ID" value="NZ_BAABAB010000052.1"/>
</dbReference>
<evidence type="ECO:0000313" key="3">
    <source>
        <dbReference type="Proteomes" id="UP001501490"/>
    </source>
</evidence>
<protein>
    <recommendedName>
        <fullName evidence="4">ParB-like nuclease domain-containing protein</fullName>
    </recommendedName>
</protein>
<evidence type="ECO:0008006" key="4">
    <source>
        <dbReference type="Google" id="ProtNLM"/>
    </source>
</evidence>
<proteinExistence type="predicted"/>
<dbReference type="InterPro" id="IPR036086">
    <property type="entry name" value="ParB/Sulfiredoxin_sf"/>
</dbReference>
<feature type="compositionally biased region" description="Basic residues" evidence="1">
    <location>
        <begin position="142"/>
        <end position="152"/>
    </location>
</feature>
<dbReference type="EMBL" id="BAABAB010000052">
    <property type="protein sequence ID" value="GAA3641863.1"/>
    <property type="molecule type" value="Genomic_DNA"/>
</dbReference>
<evidence type="ECO:0000256" key="1">
    <source>
        <dbReference type="SAM" id="MobiDB-lite"/>
    </source>
</evidence>
<dbReference type="SUPFAM" id="SSF110849">
    <property type="entry name" value="ParB/Sulfiredoxin"/>
    <property type="match status" value="1"/>
</dbReference>
<reference evidence="3" key="1">
    <citation type="journal article" date="2019" name="Int. J. Syst. Evol. Microbiol.">
        <title>The Global Catalogue of Microorganisms (GCM) 10K type strain sequencing project: providing services to taxonomists for standard genome sequencing and annotation.</title>
        <authorList>
            <consortium name="The Broad Institute Genomics Platform"/>
            <consortium name="The Broad Institute Genome Sequencing Center for Infectious Disease"/>
            <person name="Wu L."/>
            <person name="Ma J."/>
        </authorList>
    </citation>
    <scope>NUCLEOTIDE SEQUENCE [LARGE SCALE GENOMIC DNA]</scope>
    <source>
        <strain evidence="3">JCM 16929</strain>
    </source>
</reference>
<dbReference type="Proteomes" id="UP001501490">
    <property type="component" value="Unassembled WGS sequence"/>
</dbReference>
<keyword evidence="3" id="KW-1185">Reference proteome</keyword>
<sequence length="166" mass="18170">MFGSEYIPALDDAVGQLHAAGRSFAATQVVALSRIVGSVDRPCDFDRRFRPQRLGLSRRLAALEDAYPSGDFPPVSLFELGGLYFVSDGHHRVALAHRLGQEFVEAEVIRYATPCRFGADQSPVRRHRAWRSGGSPGPLRSHASRRSPRSRGSRGASGARARADRS</sequence>
<name>A0ABP7AW02_9ACTN</name>
<organism evidence="2 3">
    <name type="scientific">Microlunatus ginsengisoli</name>
    <dbReference type="NCBI Taxonomy" id="363863"/>
    <lineage>
        <taxon>Bacteria</taxon>
        <taxon>Bacillati</taxon>
        <taxon>Actinomycetota</taxon>
        <taxon>Actinomycetes</taxon>
        <taxon>Propionibacteriales</taxon>
        <taxon>Propionibacteriaceae</taxon>
        <taxon>Microlunatus</taxon>
    </lineage>
</organism>
<comment type="caution">
    <text evidence="2">The sequence shown here is derived from an EMBL/GenBank/DDBJ whole genome shotgun (WGS) entry which is preliminary data.</text>
</comment>
<evidence type="ECO:0000313" key="2">
    <source>
        <dbReference type="EMBL" id="GAA3641863.1"/>
    </source>
</evidence>
<feature type="region of interest" description="Disordered" evidence="1">
    <location>
        <begin position="123"/>
        <end position="166"/>
    </location>
</feature>
<accession>A0ABP7AW02</accession>
<gene>
    <name evidence="2" type="ORF">GCM10022236_50640</name>
</gene>